<proteinExistence type="predicted"/>
<comment type="caution">
    <text evidence="1">The sequence shown here is derived from an EMBL/GenBank/DDBJ whole genome shotgun (WGS) entry which is preliminary data.</text>
</comment>
<dbReference type="EMBL" id="CAXAMM010039017">
    <property type="protein sequence ID" value="CAK9082937.1"/>
    <property type="molecule type" value="Genomic_DNA"/>
</dbReference>
<sequence>MGLSGSHLHVDGVSDVSPFTTEIVVTNHMQTPVLIVEAKHHGEATPAHGVEHSIPPGEHAIMSGYLKEPRATLFIRTGMHEAKKVLVPNLGRITIRAAPHGLLVETVDKKVSIEDFDGDAAMIKGNDTIPMLLHHESFKDVSPSPHKKAIA</sequence>
<name>A0ABP0Q580_9DINO</name>
<keyword evidence="2" id="KW-1185">Reference proteome</keyword>
<accession>A0ABP0Q580</accession>
<reference evidence="1 2" key="1">
    <citation type="submission" date="2024-02" db="EMBL/GenBank/DDBJ databases">
        <authorList>
            <person name="Chen Y."/>
            <person name="Shah S."/>
            <person name="Dougan E. K."/>
            <person name="Thang M."/>
            <person name="Chan C."/>
        </authorList>
    </citation>
    <scope>NUCLEOTIDE SEQUENCE [LARGE SCALE GENOMIC DNA]</scope>
</reference>
<protein>
    <submittedName>
        <fullName evidence="1">Uncharacterized protein ycf45</fullName>
    </submittedName>
</protein>
<organism evidence="1 2">
    <name type="scientific">Durusdinium trenchii</name>
    <dbReference type="NCBI Taxonomy" id="1381693"/>
    <lineage>
        <taxon>Eukaryota</taxon>
        <taxon>Sar</taxon>
        <taxon>Alveolata</taxon>
        <taxon>Dinophyceae</taxon>
        <taxon>Suessiales</taxon>
        <taxon>Symbiodiniaceae</taxon>
        <taxon>Durusdinium</taxon>
    </lineage>
</organism>
<gene>
    <name evidence="1" type="ORF">SCF082_LOCUS39390</name>
</gene>
<evidence type="ECO:0000313" key="1">
    <source>
        <dbReference type="EMBL" id="CAK9082937.1"/>
    </source>
</evidence>
<evidence type="ECO:0000313" key="2">
    <source>
        <dbReference type="Proteomes" id="UP001642464"/>
    </source>
</evidence>
<dbReference type="Proteomes" id="UP001642464">
    <property type="component" value="Unassembled WGS sequence"/>
</dbReference>